<dbReference type="EMBL" id="LR865380">
    <property type="protein sequence ID" value="CAD2084570.1"/>
    <property type="molecule type" value="Genomic_DNA"/>
</dbReference>
<name>A0A6V7RTH6_PLAVN</name>
<feature type="signal peptide" evidence="3">
    <location>
        <begin position="1"/>
        <end position="20"/>
    </location>
</feature>
<dbReference type="SMART" id="SM00209">
    <property type="entry name" value="TSP1"/>
    <property type="match status" value="1"/>
</dbReference>
<comment type="subcellular location">
    <subcellularLocation>
        <location evidence="1">Cell membrane</location>
    </subcellularLocation>
</comment>
<feature type="chain" id="PRO_5027542465" evidence="3">
    <location>
        <begin position="21"/>
        <end position="192"/>
    </location>
</feature>
<gene>
    <name evidence="5" type="ORF">PVBDA_0201020</name>
</gene>
<dbReference type="AlphaFoldDB" id="A0A6V7RTH6"/>
<dbReference type="VEuPathDB" id="PlasmoDB:PVBDA_0201020"/>
<dbReference type="SUPFAM" id="SSF82895">
    <property type="entry name" value="TSP-1 type 1 repeat"/>
    <property type="match status" value="1"/>
</dbReference>
<keyword evidence="3" id="KW-0732">Signal</keyword>
<evidence type="ECO:0000313" key="6">
    <source>
        <dbReference type="Proteomes" id="UP000515550"/>
    </source>
</evidence>
<dbReference type="GO" id="GO:0005886">
    <property type="term" value="C:plasma membrane"/>
    <property type="evidence" value="ECO:0007669"/>
    <property type="project" value="UniProtKB-SubCell"/>
</dbReference>
<keyword evidence="2" id="KW-1003">Cell membrane</keyword>
<evidence type="ECO:0000313" key="5">
    <source>
        <dbReference type="EMBL" id="CAD2084570.1"/>
    </source>
</evidence>
<accession>A0A6V7RTH6</accession>
<dbReference type="Gene3D" id="2.20.100.10">
    <property type="entry name" value="Thrombospondin type-1 (TSP1) repeat"/>
    <property type="match status" value="1"/>
</dbReference>
<proteinExistence type="predicted"/>
<keyword evidence="2" id="KW-0472">Membrane</keyword>
<dbReference type="InterPro" id="IPR000884">
    <property type="entry name" value="TSP1_rpt"/>
</dbReference>
<dbReference type="Pfam" id="PF19035">
    <property type="entry name" value="TSP1_CCN"/>
    <property type="match status" value="1"/>
</dbReference>
<evidence type="ECO:0000256" key="2">
    <source>
        <dbReference type="ARBA" id="ARBA00022475"/>
    </source>
</evidence>
<reference evidence="5 6" key="1">
    <citation type="submission" date="2020-08" db="EMBL/GenBank/DDBJ databases">
        <authorList>
            <person name="Ramaprasad A."/>
        </authorList>
    </citation>
    <scope>NUCLEOTIDE SEQUENCE [LARGE SCALE GENOMIC DNA]</scope>
</reference>
<dbReference type="InterPro" id="IPR036383">
    <property type="entry name" value="TSP1_rpt_sf"/>
</dbReference>
<sequence>MFITISRYLFLLFLIKSCLHIFPQHNDTFLERGTQPNKFGNNQILNRRVLNGSELNDCDQWTDWSQCSKTCDIGIKIRTKISSNPIYSLFCSKFTETSVCFIRECPESSERRDRDEREKRKNKKKKMLTKKLYEYILIHFGSSNKKIETNSRQKNSSAFYFSLPLYIQHVHIDYIYLEQYKNCIHIRYDVVI</sequence>
<dbReference type="InterPro" id="IPR043973">
    <property type="entry name" value="TSP1_CCN"/>
</dbReference>
<evidence type="ECO:0000256" key="1">
    <source>
        <dbReference type="ARBA" id="ARBA00004236"/>
    </source>
</evidence>
<feature type="domain" description="CCN TSP1" evidence="4">
    <location>
        <begin position="58"/>
        <end position="105"/>
    </location>
</feature>
<protein>
    <submittedName>
        <fullName evidence="5">Thrombospondin related sporozoite protein, putative</fullName>
    </submittedName>
</protein>
<dbReference type="PROSITE" id="PS50092">
    <property type="entry name" value="TSP1"/>
    <property type="match status" value="1"/>
</dbReference>
<dbReference type="Proteomes" id="UP000515550">
    <property type="component" value="Chromosome PVBDA_02"/>
</dbReference>
<evidence type="ECO:0000256" key="3">
    <source>
        <dbReference type="SAM" id="SignalP"/>
    </source>
</evidence>
<dbReference type="GO" id="GO:0007165">
    <property type="term" value="P:signal transduction"/>
    <property type="evidence" value="ECO:0007669"/>
    <property type="project" value="InterPro"/>
</dbReference>
<organism evidence="5 6">
    <name type="scientific">Plasmodium vinckei brucechwatti</name>
    <dbReference type="NCBI Taxonomy" id="119398"/>
    <lineage>
        <taxon>Eukaryota</taxon>
        <taxon>Sar</taxon>
        <taxon>Alveolata</taxon>
        <taxon>Apicomplexa</taxon>
        <taxon>Aconoidasida</taxon>
        <taxon>Haemosporida</taxon>
        <taxon>Plasmodiidae</taxon>
        <taxon>Plasmodium</taxon>
        <taxon>Plasmodium (Vinckeia)</taxon>
    </lineage>
</organism>
<evidence type="ECO:0000259" key="4">
    <source>
        <dbReference type="Pfam" id="PF19035"/>
    </source>
</evidence>